<sequence>MNSQAFSLQPFPHTNLPANLQLTGDIARRAQTLHIRYVLSGDLSKIAIAPPAKIPTRQHELWQETCFEFFVGSQDSDRYWEFNLSPSGDWNVYRFNGYRQGMQEETAFTVLPFAVEAQLEAHTLSLELNLAAIALDEQPLDVAITAVVESQDSEVTYWALAHTGSEADFHRRDSFVLNI</sequence>
<dbReference type="CDD" id="cd09627">
    <property type="entry name" value="DOMON_murB_like"/>
    <property type="match status" value="1"/>
</dbReference>
<accession>A0ABV0JAP6</accession>
<reference evidence="1 2" key="1">
    <citation type="submission" date="2022-04" db="EMBL/GenBank/DDBJ databases">
        <title>Positive selection, recombination, and allopatry shape intraspecific diversity of widespread and dominant cyanobacteria.</title>
        <authorList>
            <person name="Wei J."/>
            <person name="Shu W."/>
            <person name="Hu C."/>
        </authorList>
    </citation>
    <scope>NUCLEOTIDE SEQUENCE [LARGE SCALE GENOMIC DNA]</scope>
    <source>
        <strain evidence="1 2">GB2-A4</strain>
    </source>
</reference>
<keyword evidence="2" id="KW-1185">Reference proteome</keyword>
<name>A0ABV0JAP6_9CYAN</name>
<comment type="caution">
    <text evidence="1">The sequence shown here is derived from an EMBL/GenBank/DDBJ whole genome shotgun (WGS) entry which is preliminary data.</text>
</comment>
<dbReference type="Proteomes" id="UP001464891">
    <property type="component" value="Unassembled WGS sequence"/>
</dbReference>
<evidence type="ECO:0000313" key="1">
    <source>
        <dbReference type="EMBL" id="MEP0818849.1"/>
    </source>
</evidence>
<evidence type="ECO:0000313" key="2">
    <source>
        <dbReference type="Proteomes" id="UP001464891"/>
    </source>
</evidence>
<gene>
    <name evidence="1" type="ORF">NC998_17265</name>
</gene>
<proteinExistence type="predicted"/>
<protein>
    <submittedName>
        <fullName evidence="1">DOMON-like domain-containing protein</fullName>
    </submittedName>
</protein>
<dbReference type="EMBL" id="JAMPKM010000011">
    <property type="protein sequence ID" value="MEP0818849.1"/>
    <property type="molecule type" value="Genomic_DNA"/>
</dbReference>
<organism evidence="1 2">
    <name type="scientific">Trichocoleus desertorum GB2-A4</name>
    <dbReference type="NCBI Taxonomy" id="2933944"/>
    <lineage>
        <taxon>Bacteria</taxon>
        <taxon>Bacillati</taxon>
        <taxon>Cyanobacteriota</taxon>
        <taxon>Cyanophyceae</taxon>
        <taxon>Leptolyngbyales</taxon>
        <taxon>Trichocoleusaceae</taxon>
        <taxon>Trichocoleus</taxon>
    </lineage>
</organism>
<dbReference type="Gene3D" id="2.60.40.1190">
    <property type="match status" value="1"/>
</dbReference>
<dbReference type="RefSeq" id="WP_190437382.1">
    <property type="nucleotide sequence ID" value="NZ_JAMPKM010000011.1"/>
</dbReference>